<accession>A0ABQ8HN49</accession>
<evidence type="ECO:0000313" key="13">
    <source>
        <dbReference type="Proteomes" id="UP000827721"/>
    </source>
</evidence>
<dbReference type="Pfam" id="PF12874">
    <property type="entry name" value="zf-met"/>
    <property type="match status" value="1"/>
</dbReference>
<feature type="region of interest" description="Disordered" evidence="10">
    <location>
        <begin position="80"/>
        <end position="100"/>
    </location>
</feature>
<dbReference type="PANTHER" id="PTHR46352:SF14">
    <property type="entry name" value="PROTEIN SENSITIVE TO PROTON RHIZOTOXICITY 2-LIKE"/>
    <property type="match status" value="1"/>
</dbReference>
<protein>
    <recommendedName>
        <fullName evidence="11">C2H2-type domain-containing protein</fullName>
    </recommendedName>
</protein>
<keyword evidence="8" id="KW-0539">Nucleus</keyword>
<feature type="domain" description="C2H2-type" evidence="11">
    <location>
        <begin position="117"/>
        <end position="144"/>
    </location>
</feature>
<evidence type="ECO:0000313" key="12">
    <source>
        <dbReference type="EMBL" id="KAH7565694.1"/>
    </source>
</evidence>
<keyword evidence="6" id="KW-0805">Transcription regulation</keyword>
<organism evidence="12 13">
    <name type="scientific">Xanthoceras sorbifolium</name>
    <dbReference type="NCBI Taxonomy" id="99658"/>
    <lineage>
        <taxon>Eukaryota</taxon>
        <taxon>Viridiplantae</taxon>
        <taxon>Streptophyta</taxon>
        <taxon>Embryophyta</taxon>
        <taxon>Tracheophyta</taxon>
        <taxon>Spermatophyta</taxon>
        <taxon>Magnoliopsida</taxon>
        <taxon>eudicotyledons</taxon>
        <taxon>Gunneridae</taxon>
        <taxon>Pentapetalae</taxon>
        <taxon>rosids</taxon>
        <taxon>malvids</taxon>
        <taxon>Sapindales</taxon>
        <taxon>Sapindaceae</taxon>
        <taxon>Xanthoceroideae</taxon>
        <taxon>Xanthoceras</taxon>
    </lineage>
</organism>
<dbReference type="PROSITE" id="PS50157">
    <property type="entry name" value="ZINC_FINGER_C2H2_2"/>
    <property type="match status" value="1"/>
</dbReference>
<evidence type="ECO:0000256" key="4">
    <source>
        <dbReference type="ARBA" id="ARBA00022771"/>
    </source>
</evidence>
<feature type="compositionally biased region" description="Acidic residues" evidence="10">
    <location>
        <begin position="274"/>
        <end position="295"/>
    </location>
</feature>
<keyword evidence="5" id="KW-0862">Zinc</keyword>
<gene>
    <name evidence="12" type="ORF">JRO89_XS08G0001700</name>
</gene>
<comment type="subcellular location">
    <subcellularLocation>
        <location evidence="1">Nucleus</location>
    </subcellularLocation>
</comment>
<dbReference type="InterPro" id="IPR044300">
    <property type="entry name" value="STOP1/2"/>
</dbReference>
<reference evidence="12 13" key="1">
    <citation type="submission" date="2021-02" db="EMBL/GenBank/DDBJ databases">
        <title>Plant Genome Project.</title>
        <authorList>
            <person name="Zhang R.-G."/>
        </authorList>
    </citation>
    <scope>NUCLEOTIDE SEQUENCE [LARGE SCALE GENOMIC DNA]</scope>
    <source>
        <tissue evidence="12">Leaves</tissue>
    </source>
</reference>
<feature type="region of interest" description="Disordered" evidence="10">
    <location>
        <begin position="274"/>
        <end position="318"/>
    </location>
</feature>
<evidence type="ECO:0000256" key="6">
    <source>
        <dbReference type="ARBA" id="ARBA00023015"/>
    </source>
</evidence>
<dbReference type="PANTHER" id="PTHR46352">
    <property type="entry name" value="PROTEIN SENSITIVE TO PROTON RHIZOTOXICITY 1"/>
    <property type="match status" value="1"/>
</dbReference>
<dbReference type="Pfam" id="PF23115">
    <property type="entry name" value="zf-C2H2_STOP2_3rd"/>
    <property type="match status" value="1"/>
</dbReference>
<keyword evidence="7" id="KW-0804">Transcription</keyword>
<evidence type="ECO:0000256" key="2">
    <source>
        <dbReference type="ARBA" id="ARBA00022723"/>
    </source>
</evidence>
<dbReference type="SMART" id="SM00355">
    <property type="entry name" value="ZnF_C2H2"/>
    <property type="match status" value="3"/>
</dbReference>
<dbReference type="PROSITE" id="PS00028">
    <property type="entry name" value="ZINC_FINGER_C2H2_1"/>
    <property type="match status" value="1"/>
</dbReference>
<dbReference type="Proteomes" id="UP000827721">
    <property type="component" value="Unassembled WGS sequence"/>
</dbReference>
<proteinExistence type="predicted"/>
<dbReference type="Pfam" id="PF23118">
    <property type="entry name" value="zf-C2H2_STOP2_C"/>
    <property type="match status" value="1"/>
</dbReference>
<evidence type="ECO:0000256" key="7">
    <source>
        <dbReference type="ARBA" id="ARBA00023163"/>
    </source>
</evidence>
<keyword evidence="13" id="KW-1185">Reference proteome</keyword>
<dbReference type="InterPro" id="IPR058196">
    <property type="entry name" value="zf-C2H2_STOP1/2_C"/>
</dbReference>
<evidence type="ECO:0000256" key="9">
    <source>
        <dbReference type="PROSITE-ProRule" id="PRU00042"/>
    </source>
</evidence>
<feature type="region of interest" description="Disordered" evidence="10">
    <location>
        <begin position="1"/>
        <end position="23"/>
    </location>
</feature>
<sequence length="492" mass="55467">MSDTGESGRNWLEYQVGNSDPGSPLTNLSAVSTRMESLQQFLSASVSSNTLISKHQMDMVSSEISSAIHQIFLNGAALLASSRPPQPPTPPLGDRDDESEHEVVEIDAVELLAEHIHFCDVCGKGFKRDANLRMHMRAHGNEYKTPEALAKPDKSVNVAGMKTRFSCPFEGCNRNKRHRKFRALKSVTCVKNHFKRSHCPKTYQCDRCHRKSFSMMSDLKSHYKHCGESRWKCSCGTSFSRKDKLFGHVAMFEGHMPQVEEKMKGVGVIAMDEDEDEDDHDGDGDDDDEKEEEEVCIAKESGNQKEKENNENGSDDGFFQGLLDEFGSIENYCLASVLGSPNGEKIYYVNPPPPSPRESTTPDLFRYSATSNTTPQTPPRIQHTPTENPPLHIYLTTDPPLHIYPITEHDYDFLDLNIQPEDFLMLRAFLRDEPLENNQVVVGAKRKEMDNSTTSLGFDDDNPLQNLASLENTLWRTQSDEMENVLNGGYYK</sequence>
<evidence type="ECO:0000256" key="8">
    <source>
        <dbReference type="ARBA" id="ARBA00023242"/>
    </source>
</evidence>
<dbReference type="InterPro" id="IPR059161">
    <property type="entry name" value="Znf-C2H2_STOP1/2_3rd"/>
</dbReference>
<dbReference type="InterPro" id="IPR036236">
    <property type="entry name" value="Znf_C2H2_sf"/>
</dbReference>
<evidence type="ECO:0000256" key="10">
    <source>
        <dbReference type="SAM" id="MobiDB-lite"/>
    </source>
</evidence>
<evidence type="ECO:0000259" key="11">
    <source>
        <dbReference type="PROSITE" id="PS50157"/>
    </source>
</evidence>
<dbReference type="Gene3D" id="3.30.160.60">
    <property type="entry name" value="Classic Zinc Finger"/>
    <property type="match status" value="2"/>
</dbReference>
<keyword evidence="3" id="KW-0677">Repeat</keyword>
<keyword evidence="4 9" id="KW-0863">Zinc-finger</keyword>
<dbReference type="SUPFAM" id="SSF57667">
    <property type="entry name" value="beta-beta-alpha zinc fingers"/>
    <property type="match status" value="1"/>
</dbReference>
<keyword evidence="2" id="KW-0479">Metal-binding</keyword>
<evidence type="ECO:0000256" key="5">
    <source>
        <dbReference type="ARBA" id="ARBA00022833"/>
    </source>
</evidence>
<evidence type="ECO:0000256" key="1">
    <source>
        <dbReference type="ARBA" id="ARBA00004123"/>
    </source>
</evidence>
<dbReference type="InterPro" id="IPR013087">
    <property type="entry name" value="Znf_C2H2_type"/>
</dbReference>
<dbReference type="EMBL" id="JAFEMO010000008">
    <property type="protein sequence ID" value="KAH7565694.1"/>
    <property type="molecule type" value="Genomic_DNA"/>
</dbReference>
<evidence type="ECO:0000256" key="3">
    <source>
        <dbReference type="ARBA" id="ARBA00022737"/>
    </source>
</evidence>
<comment type="caution">
    <text evidence="12">The sequence shown here is derived from an EMBL/GenBank/DDBJ whole genome shotgun (WGS) entry which is preliminary data.</text>
</comment>
<name>A0ABQ8HN49_9ROSI</name>